<evidence type="ECO:0000313" key="5">
    <source>
        <dbReference type="Proteomes" id="UP000283530"/>
    </source>
</evidence>
<dbReference type="PANTHER" id="PTHR34199">
    <property type="entry name" value="NUMOD3 MOTIF FAMILY PROTEIN, EXPRESSED"/>
    <property type="match status" value="1"/>
</dbReference>
<feature type="domain" description="Nuclease associated modular" evidence="3">
    <location>
        <begin position="186"/>
        <end position="202"/>
    </location>
</feature>
<feature type="compositionally biased region" description="Polar residues" evidence="2">
    <location>
        <begin position="378"/>
        <end position="389"/>
    </location>
</feature>
<evidence type="ECO:0000256" key="2">
    <source>
        <dbReference type="SAM" id="MobiDB-lite"/>
    </source>
</evidence>
<feature type="compositionally biased region" description="Low complexity" evidence="2">
    <location>
        <begin position="142"/>
        <end position="157"/>
    </location>
</feature>
<feature type="region of interest" description="Disordered" evidence="2">
    <location>
        <begin position="142"/>
        <end position="161"/>
    </location>
</feature>
<sequence>MGLGKPSCLAFSRENQGNHDDIYKLPNITNNNNKKRNLWGHMERTTTCKILLFTGLLAKSSRCIMDLALRPLFQGNTSDISAFGKEKRLPLVLKVYTRLPSKVNLNAPRPGVRNAPIIKAVATFVPKHFVQSENAVKQDNELQLGSQSSSQTFLSPSEDSIEMGEREISRRMKISKANKGNVPWNKGRKHSPETIRRIRERTRLAMQDPKIKMKLANLGHPQSEETKKKIGVGVRMGWERRRQMLLVQETCYLEWQNLIAEASRKGIAGEDELQWDSYKILDRQLKQEWLESVEKRKTIPRPKGSKRAPKSPEQRKKISDAISAKWADPEYRDRVCSALSKYHGTNVGALRKSRRKPSGETLSSTRKPAKKKATPTKQTSSVGTESRSIGNMRKRQIRNAAPSFKDPQADSKLEMIKKIREQRAAMETKKREATVRAKQLTAQAEKAAEVLEAVAMKSSLAQASLLETRKLIAEATRWIESIESGEITSSDRKNTPFTANGSVNHIDNNPYSADGNSILDKRQVNGTNLLTFSNGDSGDLHSDKCTLKNLPNGKRPNTMTHNDGERISGEGDFDCGLPPLHLEGTTHLRGDLLAPNGAAKFKEEKIGVDLRLNGKTTSAATQGKKKWVCGKLVEVVDEP</sequence>
<comment type="caution">
    <text evidence="4">The sequence shown here is derived from an EMBL/GenBank/DDBJ whole genome shotgun (WGS) entry which is preliminary data.</text>
</comment>
<gene>
    <name evidence="4" type="ORF">CKAN_02133700</name>
</gene>
<feature type="compositionally biased region" description="Basic residues" evidence="2">
    <location>
        <begin position="298"/>
        <end position="309"/>
    </location>
</feature>
<dbReference type="Pfam" id="PF07460">
    <property type="entry name" value="NUMOD3"/>
    <property type="match status" value="1"/>
</dbReference>
<keyword evidence="1" id="KW-0175">Coiled coil</keyword>
<dbReference type="PANTHER" id="PTHR34199:SF2">
    <property type="entry name" value="NUMOD3 MOTIF FAMILY PROTEIN, EXPRESSED"/>
    <property type="match status" value="1"/>
</dbReference>
<dbReference type="EMBL" id="QPKB01000009">
    <property type="protein sequence ID" value="RWR92134.1"/>
    <property type="molecule type" value="Genomic_DNA"/>
</dbReference>
<feature type="compositionally biased region" description="Polar residues" evidence="2">
    <location>
        <begin position="495"/>
        <end position="508"/>
    </location>
</feature>
<evidence type="ECO:0000256" key="1">
    <source>
        <dbReference type="SAM" id="Coils"/>
    </source>
</evidence>
<feature type="domain" description="Nuclease associated modular" evidence="3">
    <location>
        <begin position="306"/>
        <end position="322"/>
    </location>
</feature>
<evidence type="ECO:0000313" key="4">
    <source>
        <dbReference type="EMBL" id="RWR92134.1"/>
    </source>
</evidence>
<protein>
    <recommendedName>
        <fullName evidence="3">Nuclease associated modular domain-containing protein</fullName>
    </recommendedName>
</protein>
<dbReference type="SMART" id="SM00496">
    <property type="entry name" value="IENR2"/>
    <property type="match status" value="3"/>
</dbReference>
<feature type="region of interest" description="Disordered" evidence="2">
    <location>
        <begin position="347"/>
        <end position="394"/>
    </location>
</feature>
<dbReference type="InterPro" id="IPR003611">
    <property type="entry name" value="NUMOD3"/>
</dbReference>
<dbReference type="AlphaFoldDB" id="A0A443PMY8"/>
<evidence type="ECO:0000259" key="3">
    <source>
        <dbReference type="SMART" id="SM00496"/>
    </source>
</evidence>
<dbReference type="GO" id="GO:0003677">
    <property type="term" value="F:DNA binding"/>
    <property type="evidence" value="ECO:0007669"/>
    <property type="project" value="InterPro"/>
</dbReference>
<dbReference type="STRING" id="337451.A0A443PMY8"/>
<proteinExistence type="predicted"/>
<feature type="coiled-coil region" evidence="1">
    <location>
        <begin position="416"/>
        <end position="450"/>
    </location>
</feature>
<feature type="region of interest" description="Disordered" evidence="2">
    <location>
        <begin position="488"/>
        <end position="508"/>
    </location>
</feature>
<dbReference type="Proteomes" id="UP000283530">
    <property type="component" value="Unassembled WGS sequence"/>
</dbReference>
<feature type="domain" description="Nuclease associated modular" evidence="3">
    <location>
        <begin position="218"/>
        <end position="234"/>
    </location>
</feature>
<feature type="region of interest" description="Disordered" evidence="2">
    <location>
        <begin position="294"/>
        <end position="321"/>
    </location>
</feature>
<name>A0A443PMY8_9MAGN</name>
<keyword evidence="5" id="KW-1185">Reference proteome</keyword>
<reference evidence="4 5" key="1">
    <citation type="journal article" date="2019" name="Nat. Plants">
        <title>Stout camphor tree genome fills gaps in understanding of flowering plant genome evolution.</title>
        <authorList>
            <person name="Chaw S.M."/>
            <person name="Liu Y.C."/>
            <person name="Wu Y.W."/>
            <person name="Wang H.Y."/>
            <person name="Lin C.I."/>
            <person name="Wu C.S."/>
            <person name="Ke H.M."/>
            <person name="Chang L.Y."/>
            <person name="Hsu C.Y."/>
            <person name="Yang H.T."/>
            <person name="Sudianto E."/>
            <person name="Hsu M.H."/>
            <person name="Wu K.P."/>
            <person name="Wang L.N."/>
            <person name="Leebens-Mack J.H."/>
            <person name="Tsai I.J."/>
        </authorList>
    </citation>
    <scope>NUCLEOTIDE SEQUENCE [LARGE SCALE GENOMIC DNA]</scope>
    <source>
        <strain evidence="5">cv. Chaw 1501</strain>
        <tissue evidence="4">Young leaves</tissue>
    </source>
</reference>
<dbReference type="OrthoDB" id="1935413at2759"/>
<feature type="compositionally biased region" description="Basic and acidic residues" evidence="2">
    <location>
        <begin position="310"/>
        <end position="319"/>
    </location>
</feature>
<organism evidence="4 5">
    <name type="scientific">Cinnamomum micranthum f. kanehirae</name>
    <dbReference type="NCBI Taxonomy" id="337451"/>
    <lineage>
        <taxon>Eukaryota</taxon>
        <taxon>Viridiplantae</taxon>
        <taxon>Streptophyta</taxon>
        <taxon>Embryophyta</taxon>
        <taxon>Tracheophyta</taxon>
        <taxon>Spermatophyta</taxon>
        <taxon>Magnoliopsida</taxon>
        <taxon>Magnoliidae</taxon>
        <taxon>Laurales</taxon>
        <taxon>Lauraceae</taxon>
        <taxon>Cinnamomum</taxon>
    </lineage>
</organism>
<accession>A0A443PMY8</accession>